<protein>
    <submittedName>
        <fullName evidence="1">Uncharacterized protein</fullName>
    </submittedName>
</protein>
<accession>A0A397WNZ8</accession>
<evidence type="ECO:0000313" key="2">
    <source>
        <dbReference type="Proteomes" id="UP000266622"/>
    </source>
</evidence>
<dbReference type="PROSITE" id="PS51257">
    <property type="entry name" value="PROKAR_LIPOPROTEIN"/>
    <property type="match status" value="1"/>
</dbReference>
<organism evidence="1 2">
    <name type="scientific">Candidatus Nanoclepta minutus</name>
    <dbReference type="NCBI Taxonomy" id="1940235"/>
    <lineage>
        <taxon>Archaea</taxon>
        <taxon>Nanobdellota</taxon>
        <taxon>Candidatus Nanoclepta</taxon>
    </lineage>
</organism>
<name>A0A397WNZ8_9ARCH</name>
<dbReference type="Proteomes" id="UP000266622">
    <property type="component" value="Unassembled WGS sequence"/>
</dbReference>
<evidence type="ECO:0000313" key="1">
    <source>
        <dbReference type="EMBL" id="RIB35307.1"/>
    </source>
</evidence>
<comment type="caution">
    <text evidence="1">The sequence shown here is derived from an EMBL/GenBank/DDBJ whole genome shotgun (WGS) entry which is preliminary data.</text>
</comment>
<sequence length="277" mass="32512">MSNRIILFVDLFFFSVLLFQSCIYPEARGTGKEYLIQVLGYNLPLVMKKDISYNIPVRIYLEDTSLDWVVCLASFRSPAFEVSGSNCIRKDHESNIYEIYLPKDGYIRVVNTDYILTETSDIIINACYTYYNIFSMMGCAYRDRSCEVNITGVSPRVKYLDISRAEVIYDRKNNEFYLRIYLYPTEEENVYLMSINENISECYVRSPTDRYRVNYVLKYSNRKVEGSIDLRPGVANQVDVNLTELGIRDDLYSVYLEFRVDYIVMQKIYLGSVRIEK</sequence>
<dbReference type="AlphaFoldDB" id="A0A397WNZ8"/>
<dbReference type="EMBL" id="MWMI01000003">
    <property type="protein sequence ID" value="RIB35307.1"/>
    <property type="molecule type" value="Genomic_DNA"/>
</dbReference>
<reference evidence="1 2" key="1">
    <citation type="journal article" date="2018" name="Syst. Appl. Microbiol.">
        <title>A new symbiotic nanoarchaeote (Candidatus Nanoclepta minutus) and its host (Zestosphaera tikiterensis gen. nov., sp. nov.) from a New Zealand hot spring.</title>
        <authorList>
            <person name="St John E."/>
            <person name="Liu Y."/>
            <person name="Podar M."/>
            <person name="Stott M.B."/>
            <person name="Meneghin J."/>
            <person name="Chen Z."/>
            <person name="Lagutin K."/>
            <person name="Mitchell K."/>
            <person name="Reysenbach A.L."/>
        </authorList>
    </citation>
    <scope>NUCLEOTIDE SEQUENCE [LARGE SCALE GENOMIC DNA]</scope>
    <source>
        <strain evidence="1">NZ3</strain>
    </source>
</reference>
<proteinExistence type="predicted"/>
<gene>
    <name evidence="1" type="ORF">BXU00_02135</name>
</gene>